<evidence type="ECO:0000256" key="11">
    <source>
        <dbReference type="ARBA" id="ARBA00023289"/>
    </source>
</evidence>
<dbReference type="GO" id="GO:0005886">
    <property type="term" value="C:plasma membrane"/>
    <property type="evidence" value="ECO:0007669"/>
    <property type="project" value="UniProtKB-SubCell"/>
</dbReference>
<accession>A0A8S1DI48</accession>
<sequence>MDHSELVAEMPNVERLSVQERLHLARRRRLQQLRSWSQFEKEWLKRRNSQNHNTIRNTANRKIKFNNSVVLLEAAARNDIDEVRYLLKQGVDPDATNEDGLTALHQCCIDDNEKMLLLLLEFGANVNAEDSEKWTPLHAAATCGHLHLVKILVAHSANLLAVNADGNMPYDICEDEPTLDFIEGEMAKQGVTQELIDETRGSTELQMLRELQDIVDKGGDLEMCDETHGATPVSLETNIKLILELRNSPQLHIAAANGYLQVVDFLLDHHVSTDVKDRDLWQPVHAAACWGHLEVVEALVQAGADLNAKNKHSETPADICEDPEIRERILHLKTEQESKRAQEQQKRRGVRRSQSNNTRTQNVRRTSIRDKSLTSKKEAVAEARLRLQVRDTPITPQSDLPMAFENGVEPARTEMAAVRRAPEGMDSEANENENPIALGANCKTDDDSKKINIHVSVTINAGTLADLKKQRAQIRSSSADMSLSSADTHPPSSLSSLSMTRLDEVIGEKPFNRFSGDTSEAICDVSRTSRRCSIL</sequence>
<keyword evidence="3" id="KW-0488">Methylation</keyword>
<evidence type="ECO:0000256" key="6">
    <source>
        <dbReference type="ARBA" id="ARBA00023043"/>
    </source>
</evidence>
<dbReference type="FunFam" id="1.25.40.20:FF:000079">
    <property type="entry name" value="Protein phosphatase 1 regulatory subunit 16B"/>
    <property type="match status" value="1"/>
</dbReference>
<dbReference type="PROSITE" id="PS50297">
    <property type="entry name" value="ANK_REP_REGION"/>
    <property type="match status" value="4"/>
</dbReference>
<dbReference type="PANTHER" id="PTHR24179">
    <property type="entry name" value="PROTEIN PHOSPHATASE 1 REGULATORY SUBUNIT 12"/>
    <property type="match status" value="1"/>
</dbReference>
<feature type="repeat" description="ANK" evidence="12">
    <location>
        <begin position="279"/>
        <end position="311"/>
    </location>
</feature>
<keyword evidence="5" id="KW-0677">Repeat</keyword>
<dbReference type="Proteomes" id="UP000494165">
    <property type="component" value="Unassembled WGS sequence"/>
</dbReference>
<feature type="repeat" description="ANK" evidence="12">
    <location>
        <begin position="246"/>
        <end position="278"/>
    </location>
</feature>
<evidence type="ECO:0000313" key="14">
    <source>
        <dbReference type="EMBL" id="CAB3380310.1"/>
    </source>
</evidence>
<keyword evidence="11" id="KW-0636">Prenylation</keyword>
<evidence type="ECO:0000256" key="4">
    <source>
        <dbReference type="ARBA" id="ARBA00022553"/>
    </source>
</evidence>
<feature type="repeat" description="ANK" evidence="12">
    <location>
        <begin position="99"/>
        <end position="131"/>
    </location>
</feature>
<keyword evidence="8" id="KW-0472">Membrane</keyword>
<dbReference type="PANTHER" id="PTHR24179:SF29">
    <property type="entry name" value="LD46604P"/>
    <property type="match status" value="1"/>
</dbReference>
<dbReference type="Pfam" id="PF12796">
    <property type="entry name" value="Ank_2"/>
    <property type="match status" value="2"/>
</dbReference>
<feature type="compositionally biased region" description="Basic and acidic residues" evidence="13">
    <location>
        <begin position="367"/>
        <end position="376"/>
    </location>
</feature>
<feature type="region of interest" description="Disordered" evidence="13">
    <location>
        <begin position="476"/>
        <end position="498"/>
    </location>
</feature>
<reference evidence="14 15" key="1">
    <citation type="submission" date="2020-04" db="EMBL/GenBank/DDBJ databases">
        <authorList>
            <person name="Alioto T."/>
            <person name="Alioto T."/>
            <person name="Gomez Garrido J."/>
        </authorList>
    </citation>
    <scope>NUCLEOTIDE SEQUENCE [LARGE SCALE GENOMIC DNA]</scope>
</reference>
<evidence type="ECO:0000256" key="8">
    <source>
        <dbReference type="ARBA" id="ARBA00023136"/>
    </source>
</evidence>
<keyword evidence="2" id="KW-1003">Cell membrane</keyword>
<dbReference type="PROSITE" id="PS50088">
    <property type="entry name" value="ANK_REPEAT"/>
    <property type="match status" value="5"/>
</dbReference>
<dbReference type="PRINTS" id="PR01415">
    <property type="entry name" value="ANKYRIN"/>
</dbReference>
<evidence type="ECO:0000256" key="3">
    <source>
        <dbReference type="ARBA" id="ARBA00022481"/>
    </source>
</evidence>
<comment type="caution">
    <text evidence="14">The sequence shown here is derived from an EMBL/GenBank/DDBJ whole genome shotgun (WGS) entry which is preliminary data.</text>
</comment>
<dbReference type="GO" id="GO:0017020">
    <property type="term" value="F:myosin phosphatase regulator activity"/>
    <property type="evidence" value="ECO:0007669"/>
    <property type="project" value="TreeGrafter"/>
</dbReference>
<evidence type="ECO:0000256" key="12">
    <source>
        <dbReference type="PROSITE-ProRule" id="PRU00023"/>
    </source>
</evidence>
<dbReference type="GO" id="GO:0004857">
    <property type="term" value="F:enzyme inhibitor activity"/>
    <property type="evidence" value="ECO:0007669"/>
    <property type="project" value="TreeGrafter"/>
</dbReference>
<evidence type="ECO:0000256" key="2">
    <source>
        <dbReference type="ARBA" id="ARBA00022475"/>
    </source>
</evidence>
<name>A0A8S1DI48_9INSE</name>
<gene>
    <name evidence="14" type="ORF">CLODIP_2_CD14611</name>
</gene>
<dbReference type="OrthoDB" id="19014at2759"/>
<evidence type="ECO:0000313" key="15">
    <source>
        <dbReference type="Proteomes" id="UP000494165"/>
    </source>
</evidence>
<dbReference type="SUPFAM" id="SSF48403">
    <property type="entry name" value="Ankyrin repeat"/>
    <property type="match status" value="1"/>
</dbReference>
<feature type="region of interest" description="Disordered" evidence="13">
    <location>
        <begin position="333"/>
        <end position="376"/>
    </location>
</feature>
<dbReference type="Gene3D" id="1.25.40.20">
    <property type="entry name" value="Ankyrin repeat-containing domain"/>
    <property type="match status" value="2"/>
</dbReference>
<comment type="subcellular location">
    <subcellularLocation>
        <location evidence="1">Cell membrane</location>
        <topology evidence="1">Lipid-anchor</topology>
    </subcellularLocation>
</comment>
<protein>
    <recommendedName>
        <fullName evidence="16">Protein phosphatase 1 regulatory subunit 16A</fullName>
    </recommendedName>
</protein>
<feature type="compositionally biased region" description="Low complexity" evidence="13">
    <location>
        <begin position="476"/>
        <end position="487"/>
    </location>
</feature>
<dbReference type="InterPro" id="IPR036770">
    <property type="entry name" value="Ankyrin_rpt-contain_sf"/>
</dbReference>
<keyword evidence="7" id="KW-0175">Coiled coil</keyword>
<keyword evidence="4" id="KW-0597">Phosphoprotein</keyword>
<organism evidence="14 15">
    <name type="scientific">Cloeon dipterum</name>
    <dbReference type="NCBI Taxonomy" id="197152"/>
    <lineage>
        <taxon>Eukaryota</taxon>
        <taxon>Metazoa</taxon>
        <taxon>Ecdysozoa</taxon>
        <taxon>Arthropoda</taxon>
        <taxon>Hexapoda</taxon>
        <taxon>Insecta</taxon>
        <taxon>Pterygota</taxon>
        <taxon>Palaeoptera</taxon>
        <taxon>Ephemeroptera</taxon>
        <taxon>Pisciforma</taxon>
        <taxon>Baetidae</taxon>
        <taxon>Cloeon</taxon>
    </lineage>
</organism>
<evidence type="ECO:0008006" key="16">
    <source>
        <dbReference type="Google" id="ProtNLM"/>
    </source>
</evidence>
<feature type="repeat" description="ANK" evidence="12">
    <location>
        <begin position="66"/>
        <end position="98"/>
    </location>
</feature>
<dbReference type="EMBL" id="CADEPI010000205">
    <property type="protein sequence ID" value="CAB3380310.1"/>
    <property type="molecule type" value="Genomic_DNA"/>
</dbReference>
<keyword evidence="9" id="KW-0564">Palmitate</keyword>
<evidence type="ECO:0000256" key="13">
    <source>
        <dbReference type="SAM" id="MobiDB-lite"/>
    </source>
</evidence>
<evidence type="ECO:0000256" key="5">
    <source>
        <dbReference type="ARBA" id="ARBA00022737"/>
    </source>
</evidence>
<dbReference type="InterPro" id="IPR002110">
    <property type="entry name" value="Ankyrin_rpt"/>
</dbReference>
<evidence type="ECO:0000256" key="9">
    <source>
        <dbReference type="ARBA" id="ARBA00023139"/>
    </source>
</evidence>
<dbReference type="AlphaFoldDB" id="A0A8S1DI48"/>
<keyword evidence="6 12" id="KW-0040">ANK repeat</keyword>
<keyword evidence="15" id="KW-1185">Reference proteome</keyword>
<evidence type="ECO:0000256" key="10">
    <source>
        <dbReference type="ARBA" id="ARBA00023288"/>
    </source>
</evidence>
<keyword evidence="10" id="KW-0449">Lipoprotein</keyword>
<feature type="compositionally biased region" description="Basic and acidic residues" evidence="13">
    <location>
        <begin position="333"/>
        <end position="346"/>
    </location>
</feature>
<evidence type="ECO:0000256" key="1">
    <source>
        <dbReference type="ARBA" id="ARBA00004193"/>
    </source>
</evidence>
<dbReference type="GO" id="GO:0005737">
    <property type="term" value="C:cytoplasm"/>
    <property type="evidence" value="ECO:0007669"/>
    <property type="project" value="TreeGrafter"/>
</dbReference>
<feature type="repeat" description="ANK" evidence="12">
    <location>
        <begin position="132"/>
        <end position="164"/>
    </location>
</feature>
<feature type="compositionally biased region" description="Polar residues" evidence="13">
    <location>
        <begin position="352"/>
        <end position="365"/>
    </location>
</feature>
<proteinExistence type="predicted"/>
<evidence type="ECO:0000256" key="7">
    <source>
        <dbReference type="ARBA" id="ARBA00023054"/>
    </source>
</evidence>
<dbReference type="InterPro" id="IPR051226">
    <property type="entry name" value="PP1_Regulatory_Subunit"/>
</dbReference>
<dbReference type="SMART" id="SM00248">
    <property type="entry name" value="ANK"/>
    <property type="match status" value="5"/>
</dbReference>